<reference evidence="1" key="1">
    <citation type="submission" date="2021-04" db="EMBL/GenBank/DDBJ databases">
        <title>Biosynthetic gene clusters of Dactylosporangioum roseum.</title>
        <authorList>
            <person name="Hartkoorn R.C."/>
            <person name="Beaudoing E."/>
            <person name="Hot D."/>
            <person name="Moureu S."/>
        </authorList>
    </citation>
    <scope>NUCLEOTIDE SEQUENCE</scope>
    <source>
        <strain evidence="1">NRRL B-16295</strain>
    </source>
</reference>
<proteinExistence type="predicted"/>
<dbReference type="Proteomes" id="UP001058271">
    <property type="component" value="Chromosome"/>
</dbReference>
<name>A0ABY5ZAK7_9ACTN</name>
<keyword evidence="2" id="KW-1185">Reference proteome</keyword>
<dbReference type="InterPro" id="IPR025850">
    <property type="entry name" value="SUKH-3"/>
</dbReference>
<evidence type="ECO:0000313" key="1">
    <source>
        <dbReference type="EMBL" id="UWZ38897.1"/>
    </source>
</evidence>
<sequence>MSTPERFPSEVAEVLARAGWTPGRNERHQARMWALALASHASPDGHQHTVVPPAMAAFAEFGGLAVRGEGAGEQVAPPSFVLDPMRALHSASTLAELGTLVGARMTPLGEEGDGTGLLAVDERGRVFLVDHTADWFLGATLDEALCTLVAGRMPARVSDEGTWA</sequence>
<gene>
    <name evidence="1" type="ORF">Drose_12125</name>
</gene>
<dbReference type="RefSeq" id="WP_260728288.1">
    <property type="nucleotide sequence ID" value="NZ_BAAABS010000041.1"/>
</dbReference>
<accession>A0ABY5ZAK7</accession>
<protein>
    <submittedName>
        <fullName evidence="1">SUKH-3 domain-containing protein</fullName>
    </submittedName>
</protein>
<evidence type="ECO:0000313" key="2">
    <source>
        <dbReference type="Proteomes" id="UP001058271"/>
    </source>
</evidence>
<dbReference type="Pfam" id="PF14433">
    <property type="entry name" value="SUKH-3"/>
    <property type="match status" value="1"/>
</dbReference>
<dbReference type="EMBL" id="CP073721">
    <property type="protein sequence ID" value="UWZ38897.1"/>
    <property type="molecule type" value="Genomic_DNA"/>
</dbReference>
<organism evidence="1 2">
    <name type="scientific">Dactylosporangium roseum</name>
    <dbReference type="NCBI Taxonomy" id="47989"/>
    <lineage>
        <taxon>Bacteria</taxon>
        <taxon>Bacillati</taxon>
        <taxon>Actinomycetota</taxon>
        <taxon>Actinomycetes</taxon>
        <taxon>Micromonosporales</taxon>
        <taxon>Micromonosporaceae</taxon>
        <taxon>Dactylosporangium</taxon>
    </lineage>
</organism>